<dbReference type="SUPFAM" id="SSF48150">
    <property type="entry name" value="DNA-glycosylase"/>
    <property type="match status" value="1"/>
</dbReference>
<dbReference type="GO" id="GO:0006285">
    <property type="term" value="P:base-excision repair, AP site formation"/>
    <property type="evidence" value="ECO:0007669"/>
    <property type="project" value="TreeGrafter"/>
</dbReference>
<keyword evidence="4" id="KW-1185">Reference proteome</keyword>
<evidence type="ECO:0000313" key="4">
    <source>
        <dbReference type="Proteomes" id="UP000018291"/>
    </source>
</evidence>
<gene>
    <name evidence="3" type="ORF">BN381_50079</name>
</gene>
<dbReference type="GO" id="GO:0008725">
    <property type="term" value="F:DNA-3-methyladenine glycosylase activity"/>
    <property type="evidence" value="ECO:0007669"/>
    <property type="project" value="TreeGrafter"/>
</dbReference>
<organism evidence="3 4">
    <name type="scientific">Candidatus Neomicrothrix parvicella RN1</name>
    <dbReference type="NCBI Taxonomy" id="1229780"/>
    <lineage>
        <taxon>Bacteria</taxon>
        <taxon>Bacillati</taxon>
        <taxon>Actinomycetota</taxon>
        <taxon>Acidimicrobiia</taxon>
        <taxon>Acidimicrobiales</taxon>
        <taxon>Microthrixaceae</taxon>
        <taxon>Candidatus Neomicrothrix</taxon>
    </lineage>
</organism>
<keyword evidence="2" id="KW-0234">DNA repair</keyword>
<keyword evidence="1" id="KW-0227">DNA damage</keyword>
<dbReference type="HOGENOM" id="CLU_052970_0_0_11"/>
<dbReference type="Gene3D" id="1.10.340.30">
    <property type="entry name" value="Hypothetical protein, domain 2"/>
    <property type="match status" value="1"/>
</dbReference>
<dbReference type="InterPro" id="IPR051912">
    <property type="entry name" value="Alkylbase_DNA_Glycosylase/TA"/>
</dbReference>
<dbReference type="RefSeq" id="WP_012229301.1">
    <property type="nucleotide sequence ID" value="NZ_HG422565.1"/>
</dbReference>
<sequence length="324" mass="34819">MSGRPGASRRPGDSVEHAAWPLDRAMDLQATLGRLRGGSAPTRWLRADRALWVGSRRSGPATLGLRIVDDSVLAVAVGDGAAEALDNVPTLIGLDDHHRQLFEVHPPALARLARRRTGFRMGATGDLSGALFPAVLGQRVTAGEAHGSWTALCRDLGEGAPNDPSLNVLLGEAELPTLLVPPQPRVLARLTAHELHRYGVDRSRGDLLVGLARRAATIDALVTLPPADVRRRLMTLPGVGPWTASIATRVALGDPDAVLIGDLHLPSTVAWALAREERADDDRMLELLAPYAGNRARVQQLIKSTRIRAPRRASRYKPLPIASM</sequence>
<dbReference type="GO" id="GO:0032993">
    <property type="term" value="C:protein-DNA complex"/>
    <property type="evidence" value="ECO:0007669"/>
    <property type="project" value="TreeGrafter"/>
</dbReference>
<accession>R4Z6Y9</accession>
<evidence type="ECO:0000313" key="3">
    <source>
        <dbReference type="EMBL" id="CCM64937.1"/>
    </source>
</evidence>
<name>R4Z6Y9_9ACTN</name>
<dbReference type="PANTHER" id="PTHR43003">
    <property type="entry name" value="DNA-3-METHYLADENINE GLYCOSYLASE"/>
    <property type="match status" value="1"/>
</dbReference>
<dbReference type="GO" id="GO:0006307">
    <property type="term" value="P:DNA alkylation repair"/>
    <property type="evidence" value="ECO:0007669"/>
    <property type="project" value="TreeGrafter"/>
</dbReference>
<protein>
    <submittedName>
        <fullName evidence="3">Putative 3-methyladenine DNA glycosylase/8-oxoguanine DNA glycosylase</fullName>
    </submittedName>
</protein>
<dbReference type="STRING" id="1229780.BN381_50079"/>
<dbReference type="GO" id="GO:0005737">
    <property type="term" value="C:cytoplasm"/>
    <property type="evidence" value="ECO:0007669"/>
    <property type="project" value="TreeGrafter"/>
</dbReference>
<evidence type="ECO:0000256" key="1">
    <source>
        <dbReference type="ARBA" id="ARBA00022763"/>
    </source>
</evidence>
<dbReference type="EMBL" id="CANL01000045">
    <property type="protein sequence ID" value="CCM64937.1"/>
    <property type="molecule type" value="Genomic_DNA"/>
</dbReference>
<evidence type="ECO:0000256" key="2">
    <source>
        <dbReference type="ARBA" id="ARBA00023204"/>
    </source>
</evidence>
<dbReference type="InterPro" id="IPR011257">
    <property type="entry name" value="DNA_glycosylase"/>
</dbReference>
<dbReference type="eggNOG" id="COG0122">
    <property type="taxonomic scope" value="Bacteria"/>
</dbReference>
<dbReference type="OrthoDB" id="5501430at2"/>
<dbReference type="AlphaFoldDB" id="R4Z6Y9"/>
<dbReference type="GO" id="GO:0032131">
    <property type="term" value="F:alkylated DNA binding"/>
    <property type="evidence" value="ECO:0007669"/>
    <property type="project" value="TreeGrafter"/>
</dbReference>
<dbReference type="GO" id="GO:0043916">
    <property type="term" value="F:DNA-7-methylguanine glycosylase activity"/>
    <property type="evidence" value="ECO:0007669"/>
    <property type="project" value="TreeGrafter"/>
</dbReference>
<dbReference type="PANTHER" id="PTHR43003:SF6">
    <property type="entry name" value="DNA GLYCOSYLASE"/>
    <property type="match status" value="1"/>
</dbReference>
<reference evidence="3 4" key="1">
    <citation type="journal article" date="2013" name="ISME J.">
        <title>Metabolic model for the filamentous 'Candidatus Microthrix parvicella' based on genomic and metagenomic analyses.</title>
        <authorList>
            <person name="Jon McIlroy S."/>
            <person name="Kristiansen R."/>
            <person name="Albertsen M."/>
            <person name="Michael Karst S."/>
            <person name="Rossetti S."/>
            <person name="Lund Nielsen J."/>
            <person name="Tandoi V."/>
            <person name="James Seviour R."/>
            <person name="Nielsen P.H."/>
        </authorList>
    </citation>
    <scope>NUCLEOTIDE SEQUENCE [LARGE SCALE GENOMIC DNA]</scope>
    <source>
        <strain evidence="3 4">RN1</strain>
    </source>
</reference>
<comment type="caution">
    <text evidence="3">The sequence shown here is derived from an EMBL/GenBank/DDBJ whole genome shotgun (WGS) entry which is preliminary data.</text>
</comment>
<dbReference type="Proteomes" id="UP000018291">
    <property type="component" value="Unassembled WGS sequence"/>
</dbReference>
<proteinExistence type="predicted"/>